<keyword evidence="3" id="KW-1185">Reference proteome</keyword>
<feature type="transmembrane region" description="Helical" evidence="1">
    <location>
        <begin position="32"/>
        <end position="50"/>
    </location>
</feature>
<sequence length="67" mass="6867">MHRGLSTLNTAAGYLTVGLALLVLSFALPSGFVQGVACGAGIVTTLIAATRMGRGAEHEQQPEQTDP</sequence>
<name>A0ABS4Y7C0_9ACTN</name>
<evidence type="ECO:0000313" key="2">
    <source>
        <dbReference type="EMBL" id="MBP2404696.1"/>
    </source>
</evidence>
<dbReference type="Proteomes" id="UP001519291">
    <property type="component" value="Unassembled WGS sequence"/>
</dbReference>
<protein>
    <submittedName>
        <fullName evidence="2">Uncharacterized protein</fullName>
    </submittedName>
</protein>
<accession>A0ABS4Y7C0</accession>
<dbReference type="RefSeq" id="WP_209516376.1">
    <property type="nucleotide sequence ID" value="NZ_JAGIOH010000001.1"/>
</dbReference>
<evidence type="ECO:0000313" key="3">
    <source>
        <dbReference type="Proteomes" id="UP001519291"/>
    </source>
</evidence>
<proteinExistence type="predicted"/>
<dbReference type="EMBL" id="JAGIOH010000001">
    <property type="protein sequence ID" value="MBP2404696.1"/>
    <property type="molecule type" value="Genomic_DNA"/>
</dbReference>
<dbReference type="GeneID" id="91571037"/>
<reference evidence="2 3" key="1">
    <citation type="submission" date="2021-03" db="EMBL/GenBank/DDBJ databases">
        <title>Sequencing the genomes of 1000 actinobacteria strains.</title>
        <authorList>
            <person name="Klenk H.-P."/>
        </authorList>
    </citation>
    <scope>NUCLEOTIDE SEQUENCE [LARGE SCALE GENOMIC DNA]</scope>
    <source>
        <strain evidence="2 3">DSM 41480</strain>
    </source>
</reference>
<evidence type="ECO:0000256" key="1">
    <source>
        <dbReference type="SAM" id="Phobius"/>
    </source>
</evidence>
<comment type="caution">
    <text evidence="2">The sequence shown here is derived from an EMBL/GenBank/DDBJ whole genome shotgun (WGS) entry which is preliminary data.</text>
</comment>
<gene>
    <name evidence="2" type="ORF">JO379_004165</name>
</gene>
<keyword evidence="1" id="KW-0472">Membrane</keyword>
<keyword evidence="1" id="KW-1133">Transmembrane helix</keyword>
<organism evidence="2 3">
    <name type="scientific">Streptomyces syringium</name>
    <dbReference type="NCBI Taxonomy" id="76729"/>
    <lineage>
        <taxon>Bacteria</taxon>
        <taxon>Bacillati</taxon>
        <taxon>Actinomycetota</taxon>
        <taxon>Actinomycetes</taxon>
        <taxon>Kitasatosporales</taxon>
        <taxon>Streptomycetaceae</taxon>
        <taxon>Streptomyces</taxon>
    </lineage>
</organism>
<keyword evidence="1" id="KW-0812">Transmembrane</keyword>
<feature type="transmembrane region" description="Helical" evidence="1">
    <location>
        <begin position="7"/>
        <end position="26"/>
    </location>
</feature>